<feature type="domain" description="Nrap protein" evidence="12">
    <location>
        <begin position="184"/>
        <end position="316"/>
    </location>
</feature>
<dbReference type="Pfam" id="PF17403">
    <property type="entry name" value="Nrap_D2"/>
    <property type="match status" value="1"/>
</dbReference>
<evidence type="ECO:0000313" key="19">
    <source>
        <dbReference type="Proteomes" id="UP001329430"/>
    </source>
</evidence>
<dbReference type="InterPro" id="IPR035367">
    <property type="entry name" value="Nrap_D2"/>
</dbReference>
<dbReference type="Gene3D" id="1.10.1410.10">
    <property type="match status" value="2"/>
</dbReference>
<dbReference type="Pfam" id="PF03813">
    <property type="entry name" value="Nrap"/>
    <property type="match status" value="1"/>
</dbReference>
<comment type="caution">
    <text evidence="18">The sequence shown here is derived from an EMBL/GenBank/DDBJ whole genome shotgun (WGS) entry which is preliminary data.</text>
</comment>
<dbReference type="GO" id="GO:0032040">
    <property type="term" value="C:small-subunit processome"/>
    <property type="evidence" value="ECO:0007669"/>
    <property type="project" value="TreeGrafter"/>
</dbReference>
<organism evidence="18 19">
    <name type="scientific">Pyrocoelia pectoralis</name>
    <dbReference type="NCBI Taxonomy" id="417401"/>
    <lineage>
        <taxon>Eukaryota</taxon>
        <taxon>Metazoa</taxon>
        <taxon>Ecdysozoa</taxon>
        <taxon>Arthropoda</taxon>
        <taxon>Hexapoda</taxon>
        <taxon>Insecta</taxon>
        <taxon>Pterygota</taxon>
        <taxon>Neoptera</taxon>
        <taxon>Endopterygota</taxon>
        <taxon>Coleoptera</taxon>
        <taxon>Polyphaga</taxon>
        <taxon>Elateriformia</taxon>
        <taxon>Elateroidea</taxon>
        <taxon>Lampyridae</taxon>
        <taxon>Lampyrinae</taxon>
        <taxon>Pyrocoelia</taxon>
    </lineage>
</organism>
<dbReference type="AlphaFoldDB" id="A0AAN7ZHR6"/>
<feature type="compositionally biased region" description="Basic and acidic residues" evidence="11">
    <location>
        <begin position="48"/>
        <end position="58"/>
    </location>
</feature>
<keyword evidence="19" id="KW-1185">Reference proteome</keyword>
<dbReference type="InterPro" id="IPR005554">
    <property type="entry name" value="NOL6/Upt22"/>
</dbReference>
<dbReference type="GO" id="GO:0005694">
    <property type="term" value="C:chromosome"/>
    <property type="evidence" value="ECO:0007669"/>
    <property type="project" value="UniProtKB-SubCell"/>
</dbReference>
<dbReference type="Pfam" id="PF17405">
    <property type="entry name" value="Nrap_D4"/>
    <property type="match status" value="1"/>
</dbReference>
<comment type="subunit">
    <text evidence="9">Part of the small subunit (SSU) processome, composed of more than 70 proteins and the RNA chaperone small nucleolar RNA (snoRNA) U3.</text>
</comment>
<protein>
    <recommendedName>
        <fullName evidence="4 10">Nucleolar protein 6</fullName>
    </recommendedName>
</protein>
<evidence type="ECO:0000259" key="12">
    <source>
        <dbReference type="Pfam" id="PF03813"/>
    </source>
</evidence>
<accession>A0AAN7ZHR6</accession>
<evidence type="ECO:0000256" key="10">
    <source>
        <dbReference type="RuleBase" id="RU364032"/>
    </source>
</evidence>
<comment type="function">
    <text evidence="8">Part of the small subunit (SSU) processome, first precursor of the small eukaryotic ribosomal subunit. During the assembly of the SSU processome in the nucleolus, many ribosome biogenesis factors, an RNA chaperone and ribosomal proteins associate with the nascent pre-rRNA and work in concert to generate RNA folding, modifications, rearrangements and cleavage as well as targeted degradation of pre-ribosomal RNA by the RNA exosome.</text>
</comment>
<dbReference type="InterPro" id="IPR035371">
    <property type="entry name" value="Nrap_D6"/>
</dbReference>
<feature type="compositionally biased region" description="Acidic residues" evidence="11">
    <location>
        <begin position="10"/>
        <end position="34"/>
    </location>
</feature>
<evidence type="ECO:0000256" key="8">
    <source>
        <dbReference type="ARBA" id="ARBA00035000"/>
    </source>
</evidence>
<evidence type="ECO:0000256" key="7">
    <source>
        <dbReference type="ARBA" id="ARBA00023242"/>
    </source>
</evidence>
<evidence type="ECO:0000256" key="5">
    <source>
        <dbReference type="ARBA" id="ARBA00022454"/>
    </source>
</evidence>
<feature type="domain" description="Nrap protein" evidence="14">
    <location>
        <begin position="464"/>
        <end position="614"/>
    </location>
</feature>
<evidence type="ECO:0000259" key="17">
    <source>
        <dbReference type="Pfam" id="PF17407"/>
    </source>
</evidence>
<feature type="domain" description="Nrap protein" evidence="17">
    <location>
        <begin position="992"/>
        <end position="1110"/>
    </location>
</feature>
<dbReference type="InterPro" id="IPR035369">
    <property type="entry name" value="Nrap_D4"/>
</dbReference>
<dbReference type="InterPro" id="IPR035370">
    <property type="entry name" value="Nrap_D5"/>
</dbReference>
<gene>
    <name evidence="18" type="ORF">RI129_002207</name>
</gene>
<dbReference type="InterPro" id="IPR035368">
    <property type="entry name" value="Nrap_D3"/>
</dbReference>
<dbReference type="InterPro" id="IPR035082">
    <property type="entry name" value="Nrap_D1"/>
</dbReference>
<evidence type="ECO:0000256" key="11">
    <source>
        <dbReference type="SAM" id="MobiDB-lite"/>
    </source>
</evidence>
<dbReference type="EMBL" id="JAVRBK010000002">
    <property type="protein sequence ID" value="KAK5647315.1"/>
    <property type="molecule type" value="Genomic_DNA"/>
</dbReference>
<feature type="region of interest" description="Disordered" evidence="11">
    <location>
        <begin position="1"/>
        <end position="58"/>
    </location>
</feature>
<dbReference type="Pfam" id="PF17406">
    <property type="entry name" value="Nrap_D5"/>
    <property type="match status" value="1"/>
</dbReference>
<name>A0AAN7ZHR6_9COLE</name>
<evidence type="ECO:0000259" key="14">
    <source>
        <dbReference type="Pfam" id="PF17404"/>
    </source>
</evidence>
<dbReference type="GO" id="GO:0006364">
    <property type="term" value="P:rRNA processing"/>
    <property type="evidence" value="ECO:0007669"/>
    <property type="project" value="TreeGrafter"/>
</dbReference>
<evidence type="ECO:0000256" key="6">
    <source>
        <dbReference type="ARBA" id="ARBA00022884"/>
    </source>
</evidence>
<dbReference type="PANTHER" id="PTHR17972">
    <property type="entry name" value="NUCLEOLAR RNA-ASSOCIATED PROTEIN"/>
    <property type="match status" value="1"/>
</dbReference>
<dbReference type="PANTHER" id="PTHR17972:SF0">
    <property type="entry name" value="NUCLEOLAR PROTEIN 6"/>
    <property type="match status" value="1"/>
</dbReference>
<sequence length="1114" mass="129162">MENNEFEYNSNDESDSQDEDVEANECNSEEEEIDIEKKRKWSTNTDGPNKKLKGDELPKSLYKQPSAEEMSRLRETEQLFNSNLFRLQIDQLLDEVKIKDKYKKLFYTWFDSLKELLEGLHEYEITISDLSVKQKKKFLNRLFTNYNSNIKTDLDLLIKLKKPQSPTLLGLVKFLPVQGAKFKVDIAVHIPEDCLLPGDYLNNRFRVKQSYYATYLYLNIKKSDLSSDVKCTEGVIEIRPNFSNKILVFLHVLPPENYFKTVRFLPTQNNIRCNLFDSPYQFDEASLRETGTPFYNTHFLHNVTLAQNNRLVEDTLSSLKNIQDGVKLLIIWLQQRELYDNAYGFSDELLTQTILYLTLKRKLNKHMSSYQVVRIVWIFLGTTNWHENPISICEDIKDDVYKDFKAQFDVVFLDQSGSYNLAAFLHYDVYMKIRSEAQLAVTFLDNITFDSFSDLFINKMSSELQYDALLILQDEDCFQNVFNFASIDEKNRHVGFYRHIIIKTLLKFLHKGLNKRVSQIVPISSKDLTNGSFNEITFGLTLDPQHAFSLIEKGPEANTSEAHEFKKFWGELSEIRRFVDGAICEAVYFPAKNVQEKRHIFRNILNFIVKHKLKIEKHYIVAHQFEDMISLKDENSLSLGTCEENSLNVIIAFDEISKEMRDAKLPLIITAVKGASQTFCYTSTYPPTPCVNKLKKGVTIYQNNNIVFKDSLKCDAVPRYVEAVECVIHLGMNSKWPQNLQALRYIQLGFYIELSKYLQSKKIISNVRRDCLDVLYKGFVFRFYIYNPREITELRKYTQTDGTVAFKDTAESIQMEYKLQFVPQIIGALHGIQSENPCFGPTSCLIKQWMRAQMIDEYHIPDIVIDLLNAYLFIDSAPYRTTNLPQIGFLRFLKFVAHCDWNLQLIIVNFNNELTKESIDEFQTKFQQARHEFPTLAILTSYDSDKFACSKNCTVEILNRLATLAKCTYTIVQQGIADSNLAINELFVANFQGYNVIIRLKPFLNSKKSQNSVSIKHEDAAKRIPVVNFVPVENYVKELRDHYGNLALFFYNPHGGNVIGVLWKPTIFESKQFKISNIDGRKVDQNNLVLNTEAVIEDFSILGNGLVESIKKVS</sequence>
<evidence type="ECO:0000259" key="15">
    <source>
        <dbReference type="Pfam" id="PF17405"/>
    </source>
</evidence>
<keyword evidence="5" id="KW-0158">Chromosome</keyword>
<evidence type="ECO:0000259" key="13">
    <source>
        <dbReference type="Pfam" id="PF17403"/>
    </source>
</evidence>
<dbReference type="GO" id="GO:0006409">
    <property type="term" value="P:tRNA export from nucleus"/>
    <property type="evidence" value="ECO:0007669"/>
    <property type="project" value="TreeGrafter"/>
</dbReference>
<dbReference type="Proteomes" id="UP001329430">
    <property type="component" value="Chromosome 2"/>
</dbReference>
<evidence type="ECO:0000313" key="18">
    <source>
        <dbReference type="EMBL" id="KAK5647315.1"/>
    </source>
</evidence>
<evidence type="ECO:0000256" key="4">
    <source>
        <dbReference type="ARBA" id="ARBA00016437"/>
    </source>
</evidence>
<comment type="subcellular location">
    <subcellularLocation>
        <location evidence="1">Chromosome</location>
    </subcellularLocation>
    <subcellularLocation>
        <location evidence="2 10">Nucleus</location>
        <location evidence="2 10">Nucleolus</location>
    </subcellularLocation>
</comment>
<dbReference type="GO" id="GO:0034456">
    <property type="term" value="C:UTP-C complex"/>
    <property type="evidence" value="ECO:0007669"/>
    <property type="project" value="TreeGrafter"/>
</dbReference>
<evidence type="ECO:0000259" key="16">
    <source>
        <dbReference type="Pfam" id="PF17406"/>
    </source>
</evidence>
<feature type="domain" description="Nrap protein" evidence="16">
    <location>
        <begin position="837"/>
        <end position="988"/>
    </location>
</feature>
<dbReference type="Pfam" id="PF17404">
    <property type="entry name" value="Nrap_D3"/>
    <property type="match status" value="1"/>
</dbReference>
<keyword evidence="7 10" id="KW-0539">Nucleus</keyword>
<feature type="domain" description="Nrap protein" evidence="13">
    <location>
        <begin position="322"/>
        <end position="459"/>
    </location>
</feature>
<dbReference type="GO" id="GO:0003723">
    <property type="term" value="F:RNA binding"/>
    <property type="evidence" value="ECO:0007669"/>
    <property type="project" value="UniProtKB-KW"/>
</dbReference>
<evidence type="ECO:0000256" key="2">
    <source>
        <dbReference type="ARBA" id="ARBA00004604"/>
    </source>
</evidence>
<comment type="similarity">
    <text evidence="3 10">Belongs to the NRAP family.</text>
</comment>
<feature type="domain" description="Nrap protein" evidence="15">
    <location>
        <begin position="625"/>
        <end position="833"/>
    </location>
</feature>
<reference evidence="18 19" key="1">
    <citation type="journal article" date="2024" name="Insects">
        <title>An Improved Chromosome-Level Genome Assembly of the Firefly Pyrocoelia pectoralis.</title>
        <authorList>
            <person name="Fu X."/>
            <person name="Meyer-Rochow V.B."/>
            <person name="Ballantyne L."/>
            <person name="Zhu X."/>
        </authorList>
    </citation>
    <scope>NUCLEOTIDE SEQUENCE [LARGE SCALE GENOMIC DNA]</scope>
    <source>
        <strain evidence="18">XCY_ONT2</strain>
    </source>
</reference>
<evidence type="ECO:0000256" key="1">
    <source>
        <dbReference type="ARBA" id="ARBA00004286"/>
    </source>
</evidence>
<dbReference type="Pfam" id="PF17407">
    <property type="entry name" value="Nrap_D6"/>
    <property type="match status" value="1"/>
</dbReference>
<keyword evidence="6 10" id="KW-0694">RNA-binding</keyword>
<dbReference type="GO" id="GO:0032545">
    <property type="term" value="C:CURI complex"/>
    <property type="evidence" value="ECO:0007669"/>
    <property type="project" value="TreeGrafter"/>
</dbReference>
<dbReference type="Gene3D" id="3.30.70.3030">
    <property type="match status" value="1"/>
</dbReference>
<evidence type="ECO:0000256" key="3">
    <source>
        <dbReference type="ARBA" id="ARBA00006674"/>
    </source>
</evidence>
<evidence type="ECO:0000256" key="9">
    <source>
        <dbReference type="ARBA" id="ARBA00035020"/>
    </source>
</evidence>
<proteinExistence type="inferred from homology"/>